<dbReference type="InterPro" id="IPR031596">
    <property type="entry name" value="MaAIMP_sms"/>
</dbReference>
<reference evidence="2 3" key="1">
    <citation type="submission" date="2019-12" db="EMBL/GenBank/DDBJ databases">
        <authorList>
            <person name="Shi Y."/>
        </authorList>
    </citation>
    <scope>NUCLEOTIDE SEQUENCE [LARGE SCALE GENOMIC DNA]</scope>
    <source>
        <strain evidence="2 3">JCM 17929</strain>
    </source>
</reference>
<keyword evidence="1" id="KW-0812">Transmembrane</keyword>
<protein>
    <submittedName>
        <fullName evidence="2">Methionine/alanine import family NSS transporter small subunit</fullName>
    </submittedName>
</protein>
<evidence type="ECO:0000313" key="2">
    <source>
        <dbReference type="EMBL" id="MUN62259.1"/>
    </source>
</evidence>
<dbReference type="EMBL" id="WOGU01000002">
    <property type="protein sequence ID" value="MUN62259.1"/>
    <property type="molecule type" value="Genomic_DNA"/>
</dbReference>
<proteinExistence type="predicted"/>
<dbReference type="Proteomes" id="UP000436989">
    <property type="component" value="Unassembled WGS sequence"/>
</dbReference>
<feature type="transmembrane region" description="Helical" evidence="1">
    <location>
        <begin position="6"/>
        <end position="27"/>
    </location>
</feature>
<organism evidence="2 3">
    <name type="scientific">Kocuria sediminis</name>
    <dbReference type="NCBI Taxonomy" id="1038857"/>
    <lineage>
        <taxon>Bacteria</taxon>
        <taxon>Bacillati</taxon>
        <taxon>Actinomycetota</taxon>
        <taxon>Actinomycetes</taxon>
        <taxon>Micrococcales</taxon>
        <taxon>Micrococcaceae</taxon>
        <taxon>Kocuria</taxon>
    </lineage>
</organism>
<gene>
    <name evidence="2" type="ORF">GMA12_03725</name>
</gene>
<comment type="caution">
    <text evidence="2">The sequence shown here is derived from an EMBL/GenBank/DDBJ whole genome shotgun (WGS) entry which is preliminary data.</text>
</comment>
<dbReference type="RefSeq" id="WP_156267248.1">
    <property type="nucleotide sequence ID" value="NZ_WOGU01000002.1"/>
</dbReference>
<accession>A0A6N8GHQ7</accession>
<keyword evidence="1" id="KW-1133">Transmembrane helix</keyword>
<evidence type="ECO:0000313" key="3">
    <source>
        <dbReference type="Proteomes" id="UP000436989"/>
    </source>
</evidence>
<keyword evidence="1" id="KW-0472">Membrane</keyword>
<evidence type="ECO:0000256" key="1">
    <source>
        <dbReference type="SAM" id="Phobius"/>
    </source>
</evidence>
<dbReference type="AlphaFoldDB" id="A0A6N8GHQ7"/>
<sequence>MTASAIVMLVVAVLTVWGGFIAAVLHLRRVPEEPDNDQGFGAEDYPRTT</sequence>
<keyword evidence="3" id="KW-1185">Reference proteome</keyword>
<dbReference type="Pfam" id="PF16951">
    <property type="entry name" value="MaAIMP_sms"/>
    <property type="match status" value="1"/>
</dbReference>
<dbReference type="NCBIfam" id="NF033493">
    <property type="entry name" value="MetS_like_NSS"/>
    <property type="match status" value="1"/>
</dbReference>
<name>A0A6N8GHQ7_9MICC</name>